<accession>A0A5Q0H6A8</accession>
<protein>
    <submittedName>
        <fullName evidence="2">Uncharacterized protein</fullName>
    </submittedName>
</protein>
<dbReference type="Proteomes" id="UP000325787">
    <property type="component" value="Chromosome"/>
</dbReference>
<keyword evidence="1" id="KW-0732">Signal</keyword>
<feature type="chain" id="PRO_5024924310" evidence="1">
    <location>
        <begin position="26"/>
        <end position="272"/>
    </location>
</feature>
<dbReference type="AlphaFoldDB" id="A0A5Q0H6A8"/>
<dbReference type="EMBL" id="CP034550">
    <property type="protein sequence ID" value="QFZ21252.1"/>
    <property type="molecule type" value="Genomic_DNA"/>
</dbReference>
<evidence type="ECO:0000313" key="3">
    <source>
        <dbReference type="Proteomes" id="UP000325787"/>
    </source>
</evidence>
<feature type="signal peptide" evidence="1">
    <location>
        <begin position="1"/>
        <end position="25"/>
    </location>
</feature>
<dbReference type="OrthoDB" id="3544312at2"/>
<dbReference type="KEGG" id="ssyi:EKG83_31145"/>
<gene>
    <name evidence="2" type="ORF">EKG83_31145</name>
</gene>
<dbReference type="RefSeq" id="WP_153278562.1">
    <property type="nucleotide sequence ID" value="NZ_CP034550.1"/>
</dbReference>
<organism evidence="2 3">
    <name type="scientific">Saccharothrix syringae</name>
    <name type="common">Nocardiopsis syringae</name>
    <dbReference type="NCBI Taxonomy" id="103733"/>
    <lineage>
        <taxon>Bacteria</taxon>
        <taxon>Bacillati</taxon>
        <taxon>Actinomycetota</taxon>
        <taxon>Actinomycetes</taxon>
        <taxon>Pseudonocardiales</taxon>
        <taxon>Pseudonocardiaceae</taxon>
        <taxon>Saccharothrix</taxon>
    </lineage>
</organism>
<reference evidence="3" key="1">
    <citation type="journal article" date="2021" name="Curr. Microbiol.">
        <title>Complete genome of nocamycin-producing strain Saccharothrix syringae NRRL B-16468 reveals the biosynthetic potential for secondary metabolites.</title>
        <authorList>
            <person name="Mo X."/>
            <person name="Yang S."/>
        </authorList>
    </citation>
    <scope>NUCLEOTIDE SEQUENCE [LARGE SCALE GENOMIC DNA]</scope>
    <source>
        <strain evidence="3">ATCC 51364 / DSM 43886 / JCM 6844 / KCTC 9398 / NBRC 14523 / NRRL B-16468 / INA 2240</strain>
    </source>
</reference>
<evidence type="ECO:0000256" key="1">
    <source>
        <dbReference type="SAM" id="SignalP"/>
    </source>
</evidence>
<proteinExistence type="predicted"/>
<sequence>MARTTWVALLGCAVVLGGAVTPARAAVDVRLVERVSASDLLDKSVTARCPGGTKLHSAGAGVDDRSGRVAVEAVRPLADLSGVVVSAAVRGRTATPWAVTARALCAAGSPVLSGGVRFRAELVDLDEDSAACPVAGGLTGVGGEVVGGAALFGLVPDAGLAAATARASGPTDADWDVDAWAICDAALVGDLVRVEVGTGALSGAYLQSVTATCAEGDELVGGGGSAFGNTPDADAVLVGLEPDPVTDSVTATGVKGASPWGMKAYAICLTGV</sequence>
<name>A0A5Q0H6A8_SACSY</name>
<keyword evidence="3" id="KW-1185">Reference proteome</keyword>
<evidence type="ECO:0000313" key="2">
    <source>
        <dbReference type="EMBL" id="QFZ21252.1"/>
    </source>
</evidence>